<feature type="transmembrane region" description="Helical" evidence="6">
    <location>
        <begin position="41"/>
        <end position="62"/>
    </location>
</feature>
<dbReference type="SUPFAM" id="SSF103473">
    <property type="entry name" value="MFS general substrate transporter"/>
    <property type="match status" value="1"/>
</dbReference>
<dbReference type="InterPro" id="IPR020846">
    <property type="entry name" value="MFS_dom"/>
</dbReference>
<feature type="domain" description="Major facilitator superfamily (MFS) profile" evidence="7">
    <location>
        <begin position="4"/>
        <end position="376"/>
    </location>
</feature>
<feature type="transmembrane region" description="Helical" evidence="6">
    <location>
        <begin position="231"/>
        <end position="252"/>
    </location>
</feature>
<evidence type="ECO:0000256" key="2">
    <source>
        <dbReference type="ARBA" id="ARBA00022475"/>
    </source>
</evidence>
<feature type="transmembrane region" description="Helical" evidence="6">
    <location>
        <begin position="124"/>
        <end position="147"/>
    </location>
</feature>
<proteinExistence type="predicted"/>
<gene>
    <name evidence="8" type="ORF">IDJ75_12475</name>
</gene>
<dbReference type="InterPro" id="IPR050189">
    <property type="entry name" value="MFS_Efflux_Transporters"/>
</dbReference>
<dbReference type="InterPro" id="IPR036259">
    <property type="entry name" value="MFS_trans_sf"/>
</dbReference>
<organism evidence="8 9">
    <name type="scientific">Mucilaginibacter rigui</name>
    <dbReference type="NCBI Taxonomy" id="534635"/>
    <lineage>
        <taxon>Bacteria</taxon>
        <taxon>Pseudomonadati</taxon>
        <taxon>Bacteroidota</taxon>
        <taxon>Sphingobacteriia</taxon>
        <taxon>Sphingobacteriales</taxon>
        <taxon>Sphingobacteriaceae</taxon>
        <taxon>Mucilaginibacter</taxon>
    </lineage>
</organism>
<name>A0ABR7X8Z6_9SPHI</name>
<keyword evidence="5 6" id="KW-0472">Membrane</keyword>
<keyword evidence="3 6" id="KW-0812">Transmembrane</keyword>
<dbReference type="Proteomes" id="UP000618754">
    <property type="component" value="Unassembled WGS sequence"/>
</dbReference>
<evidence type="ECO:0000313" key="9">
    <source>
        <dbReference type="Proteomes" id="UP000618754"/>
    </source>
</evidence>
<feature type="transmembrane region" description="Helical" evidence="6">
    <location>
        <begin position="284"/>
        <end position="305"/>
    </location>
</feature>
<comment type="subcellular location">
    <subcellularLocation>
        <location evidence="1">Cell membrane</location>
        <topology evidence="1">Multi-pass membrane protein</topology>
    </subcellularLocation>
</comment>
<feature type="transmembrane region" description="Helical" evidence="6">
    <location>
        <begin position="93"/>
        <end position="117"/>
    </location>
</feature>
<keyword evidence="2" id="KW-1003">Cell membrane</keyword>
<feature type="transmembrane region" description="Helical" evidence="6">
    <location>
        <begin position="153"/>
        <end position="177"/>
    </location>
</feature>
<dbReference type="PROSITE" id="PS50850">
    <property type="entry name" value="MFS"/>
    <property type="match status" value="1"/>
</dbReference>
<feature type="transmembrane region" description="Helical" evidence="6">
    <location>
        <begin position="352"/>
        <end position="371"/>
    </location>
</feature>
<reference evidence="8 9" key="1">
    <citation type="submission" date="2020-09" db="EMBL/GenBank/DDBJ databases">
        <title>Novel species of Mucilaginibacter isolated from a glacier on the Tibetan Plateau.</title>
        <authorList>
            <person name="Liu Q."/>
            <person name="Xin Y.-H."/>
        </authorList>
    </citation>
    <scope>NUCLEOTIDE SEQUENCE [LARGE SCALE GENOMIC DNA]</scope>
    <source>
        <strain evidence="8 9">CGMCC 1.13878</strain>
    </source>
</reference>
<dbReference type="EMBL" id="JACWMW010000002">
    <property type="protein sequence ID" value="MBD1386100.1"/>
    <property type="molecule type" value="Genomic_DNA"/>
</dbReference>
<feature type="transmembrane region" description="Helical" evidence="6">
    <location>
        <begin position="7"/>
        <end position="29"/>
    </location>
</feature>
<keyword evidence="4 6" id="KW-1133">Transmembrane helix</keyword>
<sequence>MKRSIYILALGAFGIITTEFGVIGILPTISREFRVSIDTAGWLLSAFALTVAISSPFITALTTKLNRKFLLCLVLGVFILSNLLSAFSPNFTVLMIARILPAFFHPLFWNISLAVAFKQGGAKAVSVVMTGLSIATVLGVPLTTYAADFFHNWQASFFLTSLISSVAFLGLLLFVPSMPGNKEKTAESQLHVLREPKLWLNLVSTVLTLAAMFSSYSYLAAYLEKISHMDGAQISIMLLLFGGMGIAGNWLMGIALGKNVMLASRAFFMLLIGVQVLAYYFGGIFIPMIIIVSFWGMIHTGGFLVPNIRTTQSVPHNALEFVNSLLTSCYNIGISLGAFLGGFVIAKYGVHEIIWMSVPLLLLAYGLSFIVTKTQKAGKKATEEIIEQEPVPAVVCE</sequence>
<feature type="transmembrane region" description="Helical" evidence="6">
    <location>
        <begin position="259"/>
        <end position="278"/>
    </location>
</feature>
<evidence type="ECO:0000256" key="3">
    <source>
        <dbReference type="ARBA" id="ARBA00022692"/>
    </source>
</evidence>
<dbReference type="InterPro" id="IPR011701">
    <property type="entry name" value="MFS"/>
</dbReference>
<dbReference type="Gene3D" id="1.20.1250.20">
    <property type="entry name" value="MFS general substrate transporter like domains"/>
    <property type="match status" value="1"/>
</dbReference>
<dbReference type="PANTHER" id="PTHR43124:SF3">
    <property type="entry name" value="CHLORAMPHENICOL EFFLUX PUMP RV0191"/>
    <property type="match status" value="1"/>
</dbReference>
<comment type="caution">
    <text evidence="8">The sequence shown here is derived from an EMBL/GenBank/DDBJ whole genome shotgun (WGS) entry which is preliminary data.</text>
</comment>
<feature type="transmembrane region" description="Helical" evidence="6">
    <location>
        <begin position="198"/>
        <end position="219"/>
    </location>
</feature>
<evidence type="ECO:0000256" key="4">
    <source>
        <dbReference type="ARBA" id="ARBA00022989"/>
    </source>
</evidence>
<dbReference type="CDD" id="cd17324">
    <property type="entry name" value="MFS_NepI_like"/>
    <property type="match status" value="1"/>
</dbReference>
<dbReference type="PANTHER" id="PTHR43124">
    <property type="entry name" value="PURINE EFFLUX PUMP PBUE"/>
    <property type="match status" value="1"/>
</dbReference>
<protein>
    <submittedName>
        <fullName evidence="8">MFS transporter</fullName>
    </submittedName>
</protein>
<evidence type="ECO:0000256" key="1">
    <source>
        <dbReference type="ARBA" id="ARBA00004651"/>
    </source>
</evidence>
<evidence type="ECO:0000256" key="5">
    <source>
        <dbReference type="ARBA" id="ARBA00023136"/>
    </source>
</evidence>
<evidence type="ECO:0000259" key="7">
    <source>
        <dbReference type="PROSITE" id="PS50850"/>
    </source>
</evidence>
<evidence type="ECO:0000256" key="6">
    <source>
        <dbReference type="SAM" id="Phobius"/>
    </source>
</evidence>
<accession>A0ABR7X8Z6</accession>
<dbReference type="Pfam" id="PF07690">
    <property type="entry name" value="MFS_1"/>
    <property type="match status" value="1"/>
</dbReference>
<feature type="transmembrane region" description="Helical" evidence="6">
    <location>
        <begin position="325"/>
        <end position="346"/>
    </location>
</feature>
<feature type="transmembrane region" description="Helical" evidence="6">
    <location>
        <begin position="69"/>
        <end position="87"/>
    </location>
</feature>
<evidence type="ECO:0000313" key="8">
    <source>
        <dbReference type="EMBL" id="MBD1386100.1"/>
    </source>
</evidence>
<keyword evidence="9" id="KW-1185">Reference proteome</keyword>
<dbReference type="RefSeq" id="WP_191175921.1">
    <property type="nucleotide sequence ID" value="NZ_JACWMW010000002.1"/>
</dbReference>